<dbReference type="InterPro" id="IPR029058">
    <property type="entry name" value="AB_hydrolase_fold"/>
</dbReference>
<proteinExistence type="predicted"/>
<organism evidence="4 5">
    <name type="scientific">Kutzneria buriramensis</name>
    <dbReference type="NCBI Taxonomy" id="1045776"/>
    <lineage>
        <taxon>Bacteria</taxon>
        <taxon>Bacillati</taxon>
        <taxon>Actinomycetota</taxon>
        <taxon>Actinomycetes</taxon>
        <taxon>Pseudonocardiales</taxon>
        <taxon>Pseudonocardiaceae</taxon>
        <taxon>Kutzneria</taxon>
    </lineage>
</organism>
<dbReference type="Proteomes" id="UP000256269">
    <property type="component" value="Unassembled WGS sequence"/>
</dbReference>
<reference evidence="4 5" key="1">
    <citation type="submission" date="2018-08" db="EMBL/GenBank/DDBJ databases">
        <title>Genomic Encyclopedia of Archaeal and Bacterial Type Strains, Phase II (KMG-II): from individual species to whole genera.</title>
        <authorList>
            <person name="Goeker M."/>
        </authorList>
    </citation>
    <scope>NUCLEOTIDE SEQUENCE [LARGE SCALE GENOMIC DNA]</scope>
    <source>
        <strain evidence="4 5">DSM 45791</strain>
    </source>
</reference>
<dbReference type="GO" id="GO:0016787">
    <property type="term" value="F:hydrolase activity"/>
    <property type="evidence" value="ECO:0007669"/>
    <property type="project" value="UniProtKB-KW"/>
</dbReference>
<feature type="signal peptide" evidence="2">
    <location>
        <begin position="1"/>
        <end position="37"/>
    </location>
</feature>
<keyword evidence="1 4" id="KW-0378">Hydrolase</keyword>
<evidence type="ECO:0000256" key="1">
    <source>
        <dbReference type="ARBA" id="ARBA00022801"/>
    </source>
</evidence>
<dbReference type="Pfam" id="PF12697">
    <property type="entry name" value="Abhydrolase_6"/>
    <property type="match status" value="1"/>
</dbReference>
<evidence type="ECO:0000313" key="5">
    <source>
        <dbReference type="Proteomes" id="UP000256269"/>
    </source>
</evidence>
<evidence type="ECO:0000259" key="3">
    <source>
        <dbReference type="Pfam" id="PF12697"/>
    </source>
</evidence>
<dbReference type="AlphaFoldDB" id="A0A3E0H1L0"/>
<name>A0A3E0H1L0_9PSEU</name>
<dbReference type="Gene3D" id="3.40.50.1820">
    <property type="entry name" value="alpha/beta hydrolase"/>
    <property type="match status" value="1"/>
</dbReference>
<evidence type="ECO:0000256" key="2">
    <source>
        <dbReference type="SAM" id="SignalP"/>
    </source>
</evidence>
<keyword evidence="2" id="KW-0732">Signal</keyword>
<dbReference type="PANTHER" id="PTHR43798:SF31">
    <property type="entry name" value="AB HYDROLASE SUPERFAMILY PROTEIN YCLE"/>
    <property type="match status" value="1"/>
</dbReference>
<feature type="chain" id="PRO_5017683578" evidence="2">
    <location>
        <begin position="38"/>
        <end position="352"/>
    </location>
</feature>
<protein>
    <submittedName>
        <fullName evidence="4">Alpha/beta hydrolase family protein</fullName>
    </submittedName>
</protein>
<dbReference type="InterPro" id="IPR050266">
    <property type="entry name" value="AB_hydrolase_sf"/>
</dbReference>
<dbReference type="InterPro" id="IPR000073">
    <property type="entry name" value="AB_hydrolase_1"/>
</dbReference>
<sequence>MRWRHRGVKRHSLRRAGAVTCGLLLAGSLLAPAQAQADGASCQDVNSRCSCSGWCQRPCTAGCANRREARAPSRLLVPGATYSSVYWDPTLTPETNSFRLAMNEAEYATLALDRLGTGASSTPPSVSLTAVTDADVVHQVVQAIRRGEVGSQFDKVILGGHSLGSAITVLEAGTYHDVDGVLITGLAHHINPPGDLTVFGSFVPVTLDPAMAQRGLDPGYLTTRAGTRYQAFQAPGPDIPEVVAYDEATKDVVAPAELLDAAALTTILPYTLRITVPALVVLGGGDSLLCGPLATDCSSSAGLLASEAPYYSAAAKLQAYVLPDWGHSINYAPNAPGYHQAVVHWADSMVGH</sequence>
<comment type="caution">
    <text evidence="4">The sequence shown here is derived from an EMBL/GenBank/DDBJ whole genome shotgun (WGS) entry which is preliminary data.</text>
</comment>
<dbReference type="PANTHER" id="PTHR43798">
    <property type="entry name" value="MONOACYLGLYCEROL LIPASE"/>
    <property type="match status" value="1"/>
</dbReference>
<dbReference type="GO" id="GO:0016020">
    <property type="term" value="C:membrane"/>
    <property type="evidence" value="ECO:0007669"/>
    <property type="project" value="TreeGrafter"/>
</dbReference>
<evidence type="ECO:0000313" key="4">
    <source>
        <dbReference type="EMBL" id="REH35716.1"/>
    </source>
</evidence>
<dbReference type="SUPFAM" id="SSF53474">
    <property type="entry name" value="alpha/beta-Hydrolases"/>
    <property type="match status" value="1"/>
</dbReference>
<dbReference type="EMBL" id="QUNO01000017">
    <property type="protein sequence ID" value="REH35716.1"/>
    <property type="molecule type" value="Genomic_DNA"/>
</dbReference>
<accession>A0A3E0H1L0</accession>
<feature type="domain" description="AB hydrolase-1" evidence="3">
    <location>
        <begin position="75"/>
        <end position="333"/>
    </location>
</feature>
<keyword evidence="5" id="KW-1185">Reference proteome</keyword>
<gene>
    <name evidence="4" type="ORF">BCF44_117104</name>
</gene>